<dbReference type="EnsemblMetazoa" id="Aqu2.1.04560_001">
    <property type="protein sequence ID" value="Aqu2.1.04560_001"/>
    <property type="gene ID" value="Aqu2.1.04560"/>
</dbReference>
<accession>A0A1X7SR55</accession>
<proteinExistence type="predicted"/>
<evidence type="ECO:0000313" key="2">
    <source>
        <dbReference type="EnsemblMetazoa" id="Aqu2.1.04560_001"/>
    </source>
</evidence>
<dbReference type="Gene3D" id="3.90.70.80">
    <property type="match status" value="1"/>
</dbReference>
<protein>
    <recommendedName>
        <fullName evidence="1">OTU domain-containing protein</fullName>
    </recommendedName>
</protein>
<sequence>MNVVEHKNPVKRIPCSEIAPHIHDEIVGDGACFFRTLSKAITGTEANHYAVCVSLIEFMLHPANVLAFGRLLRQSVAYDIYAQKAVTSHINRSRLYSETTWSTEYEVFVAATVFQ</sequence>
<feature type="domain" description="OTU" evidence="1">
    <location>
        <begin position="21"/>
        <end position="115"/>
    </location>
</feature>
<reference evidence="2" key="1">
    <citation type="submission" date="2017-05" db="UniProtKB">
        <authorList>
            <consortium name="EnsemblMetazoa"/>
        </authorList>
    </citation>
    <scope>IDENTIFICATION</scope>
</reference>
<dbReference type="AlphaFoldDB" id="A0A1X7SR55"/>
<evidence type="ECO:0000259" key="1">
    <source>
        <dbReference type="PROSITE" id="PS50802"/>
    </source>
</evidence>
<dbReference type="PROSITE" id="PS50802">
    <property type="entry name" value="OTU"/>
    <property type="match status" value="1"/>
</dbReference>
<organism evidence="2">
    <name type="scientific">Amphimedon queenslandica</name>
    <name type="common">Sponge</name>
    <dbReference type="NCBI Taxonomy" id="400682"/>
    <lineage>
        <taxon>Eukaryota</taxon>
        <taxon>Metazoa</taxon>
        <taxon>Porifera</taxon>
        <taxon>Demospongiae</taxon>
        <taxon>Heteroscleromorpha</taxon>
        <taxon>Haplosclerida</taxon>
        <taxon>Niphatidae</taxon>
        <taxon>Amphimedon</taxon>
    </lineage>
</organism>
<dbReference type="InterPro" id="IPR003323">
    <property type="entry name" value="OTU_dom"/>
</dbReference>
<dbReference type="InParanoid" id="A0A1X7SR55"/>
<name>A0A1X7SR55_AMPQE</name>